<reference evidence="2 3" key="1">
    <citation type="submission" date="2016-10" db="EMBL/GenBank/DDBJ databases">
        <authorList>
            <person name="de Groot N.N."/>
        </authorList>
    </citation>
    <scope>NUCLEOTIDE SEQUENCE [LARGE SCALE GENOMIC DNA]</scope>
    <source>
        <strain evidence="2 3">DSM 15283</strain>
    </source>
</reference>
<proteinExistence type="predicted"/>
<dbReference type="Proteomes" id="UP000199144">
    <property type="component" value="Unassembled WGS sequence"/>
</dbReference>
<dbReference type="STRING" id="254406.SAMN04488042_1011280"/>
<keyword evidence="1" id="KW-0732">Signal</keyword>
<evidence type="ECO:0000256" key="1">
    <source>
        <dbReference type="SAM" id="SignalP"/>
    </source>
</evidence>
<dbReference type="PROSITE" id="PS51257">
    <property type="entry name" value="PROKAR_LIPOPROTEIN"/>
    <property type="match status" value="1"/>
</dbReference>
<feature type="chain" id="PRO_5011453358" evidence="1">
    <location>
        <begin position="25"/>
        <end position="64"/>
    </location>
</feature>
<dbReference type="RefSeq" id="WP_093091914.1">
    <property type="nucleotide sequence ID" value="NZ_FOTQ01000001.1"/>
</dbReference>
<evidence type="ECO:0000313" key="2">
    <source>
        <dbReference type="EMBL" id="SFL72817.1"/>
    </source>
</evidence>
<dbReference type="AlphaFoldDB" id="A0A1I4K2I1"/>
<organism evidence="2 3">
    <name type="scientific">Shimia aestuarii</name>
    <dbReference type="NCBI Taxonomy" id="254406"/>
    <lineage>
        <taxon>Bacteria</taxon>
        <taxon>Pseudomonadati</taxon>
        <taxon>Pseudomonadota</taxon>
        <taxon>Alphaproteobacteria</taxon>
        <taxon>Rhodobacterales</taxon>
        <taxon>Roseobacteraceae</taxon>
    </lineage>
</organism>
<feature type="signal peptide" evidence="1">
    <location>
        <begin position="1"/>
        <end position="24"/>
    </location>
</feature>
<gene>
    <name evidence="2" type="ORF">SAMN04488042_1011280</name>
</gene>
<keyword evidence="3" id="KW-1185">Reference proteome</keyword>
<protein>
    <submittedName>
        <fullName evidence="2">Uncharacterized protein</fullName>
    </submittedName>
</protein>
<evidence type="ECO:0000313" key="3">
    <source>
        <dbReference type="Proteomes" id="UP000199144"/>
    </source>
</evidence>
<name>A0A1I4K2I1_9RHOB</name>
<accession>A0A1I4K2I1</accession>
<sequence>MLCRMVLFLASMITLTGLACESHAAPEPQRITLLDEAFQAAQWGFLSSAGSALQQTQPAPCGRG</sequence>
<dbReference type="EMBL" id="FOTQ01000001">
    <property type="protein sequence ID" value="SFL72817.1"/>
    <property type="molecule type" value="Genomic_DNA"/>
</dbReference>